<dbReference type="AlphaFoldDB" id="A0A6B1D4H7"/>
<gene>
    <name evidence="1" type="ORF">F4X14_05315</name>
</gene>
<accession>A0A6B1D4H7</accession>
<dbReference type="Gene3D" id="1.20.5.110">
    <property type="match status" value="1"/>
</dbReference>
<dbReference type="EMBL" id="VXMH01000024">
    <property type="protein sequence ID" value="MYC94372.1"/>
    <property type="molecule type" value="Genomic_DNA"/>
</dbReference>
<proteinExistence type="predicted"/>
<protein>
    <recommendedName>
        <fullName evidence="2">DUF3782 domain-containing protein</fullName>
    </recommendedName>
</protein>
<name>A0A6B1D4H7_9CHLR</name>
<dbReference type="Gene3D" id="6.10.250.2540">
    <property type="match status" value="1"/>
</dbReference>
<evidence type="ECO:0008006" key="2">
    <source>
        <dbReference type="Google" id="ProtNLM"/>
    </source>
</evidence>
<dbReference type="SUPFAM" id="SSF57997">
    <property type="entry name" value="Tropomyosin"/>
    <property type="match status" value="1"/>
</dbReference>
<reference evidence="1" key="1">
    <citation type="submission" date="2019-09" db="EMBL/GenBank/DDBJ databases">
        <title>Characterisation of the sponge microbiome using genome-centric metagenomics.</title>
        <authorList>
            <person name="Engelberts J.P."/>
            <person name="Robbins S.J."/>
            <person name="De Goeij J.M."/>
            <person name="Aranda M."/>
            <person name="Bell S.C."/>
            <person name="Webster N.S."/>
        </authorList>
    </citation>
    <scope>NUCLEOTIDE SEQUENCE</scope>
    <source>
        <strain evidence="1">SB0661_bin_32</strain>
    </source>
</reference>
<organism evidence="1">
    <name type="scientific">Caldilineaceae bacterium SB0661_bin_32</name>
    <dbReference type="NCBI Taxonomy" id="2605255"/>
    <lineage>
        <taxon>Bacteria</taxon>
        <taxon>Bacillati</taxon>
        <taxon>Chloroflexota</taxon>
        <taxon>Caldilineae</taxon>
        <taxon>Caldilineales</taxon>
        <taxon>Caldilineaceae</taxon>
    </lineage>
</organism>
<comment type="caution">
    <text evidence="1">The sequence shown here is derived from an EMBL/GenBank/DDBJ whole genome shotgun (WGS) entry which is preliminary data.</text>
</comment>
<evidence type="ECO:0000313" key="1">
    <source>
        <dbReference type="EMBL" id="MYC94372.1"/>
    </source>
</evidence>
<sequence length="250" mass="28010">MTTTAINTIEDLVRIMDDHPEWVEAMRVRLLSREVLELPRTIATLAETVESFAASTNKRLDTIEGRLDQHDARFDAVDARFDAVDARFDAVDSRFESVENSIQKLRNEVAPIKAAHARNAAIEDALAIAGDLGLRQAKTLTREELWEISESADTSDISTGDLRSFRRADLILEAADTDGETCYVAIEVSFTANGRDTDRAIRNAEFLKRFTGKRSIAVVAGLYRDNRIDEALETGAVFWHQLDPEQLEVE</sequence>